<evidence type="ECO:0000256" key="3">
    <source>
        <dbReference type="PIRSR" id="PIRSR613078-2"/>
    </source>
</evidence>
<dbReference type="GO" id="GO:0005829">
    <property type="term" value="C:cytosol"/>
    <property type="evidence" value="ECO:0007669"/>
    <property type="project" value="TreeGrafter"/>
</dbReference>
<dbReference type="CDD" id="cd07067">
    <property type="entry name" value="HP_PGM_like"/>
    <property type="match status" value="1"/>
</dbReference>
<dbReference type="PANTHER" id="PTHR46517">
    <property type="entry name" value="FRUCTOSE-2,6-BISPHOSPHATASE TIGAR"/>
    <property type="match status" value="1"/>
</dbReference>
<dbReference type="InterPro" id="IPR013078">
    <property type="entry name" value="His_Pase_superF_clade-1"/>
</dbReference>
<dbReference type="PROSITE" id="PS00175">
    <property type="entry name" value="PG_MUTASE"/>
    <property type="match status" value="1"/>
</dbReference>
<dbReference type="AlphaFoldDB" id="A0A4P6YSK4"/>
<dbReference type="GO" id="GO:0004331">
    <property type="term" value="F:fructose-2,6-bisphosphate 2-phosphatase activity"/>
    <property type="evidence" value="ECO:0007669"/>
    <property type="project" value="TreeGrafter"/>
</dbReference>
<accession>A0A4P6YSK4</accession>
<evidence type="ECO:0000256" key="1">
    <source>
        <dbReference type="ARBA" id="ARBA00022801"/>
    </source>
</evidence>
<dbReference type="GO" id="GO:0045820">
    <property type="term" value="P:negative regulation of glycolytic process"/>
    <property type="evidence" value="ECO:0007669"/>
    <property type="project" value="TreeGrafter"/>
</dbReference>
<dbReference type="Pfam" id="PF00300">
    <property type="entry name" value="His_Phos_1"/>
    <property type="match status" value="1"/>
</dbReference>
<dbReference type="EMBL" id="CP037940">
    <property type="protein sequence ID" value="QBO35607.1"/>
    <property type="molecule type" value="Genomic_DNA"/>
</dbReference>
<evidence type="ECO:0000313" key="5">
    <source>
        <dbReference type="EMBL" id="QBO35607.1"/>
    </source>
</evidence>
<feature type="active site" description="Proton donor/acceptor" evidence="2">
    <location>
        <position position="116"/>
    </location>
</feature>
<dbReference type="SUPFAM" id="SSF53254">
    <property type="entry name" value="Phosphoglycerate mutase-like"/>
    <property type="match status" value="1"/>
</dbReference>
<keyword evidence="6" id="KW-1185">Reference proteome</keyword>
<dbReference type="SMART" id="SM00855">
    <property type="entry name" value="PGAM"/>
    <property type="match status" value="1"/>
</dbReference>
<gene>
    <name evidence="5" type="ORF">EQG49_03600</name>
</gene>
<feature type="signal peptide" evidence="4">
    <location>
        <begin position="1"/>
        <end position="24"/>
    </location>
</feature>
<proteinExistence type="predicted"/>
<dbReference type="OrthoDB" id="4131070at2"/>
<organism evidence="5 6">
    <name type="scientific">Periweissella cryptocerci</name>
    <dbReference type="NCBI Taxonomy" id="2506420"/>
    <lineage>
        <taxon>Bacteria</taxon>
        <taxon>Bacillati</taxon>
        <taxon>Bacillota</taxon>
        <taxon>Bacilli</taxon>
        <taxon>Lactobacillales</taxon>
        <taxon>Lactobacillaceae</taxon>
        <taxon>Periweissella</taxon>
    </lineage>
</organism>
<reference evidence="6" key="1">
    <citation type="submission" date="2019-03" db="EMBL/GenBank/DDBJ databases">
        <title>Weissella sp. 26KH-42 Genome sequencing.</title>
        <authorList>
            <person name="Heo J."/>
            <person name="Kim S.-J."/>
            <person name="Kim J.-S."/>
            <person name="Hong S.-B."/>
            <person name="Kwon S.-W."/>
        </authorList>
    </citation>
    <scope>NUCLEOTIDE SEQUENCE [LARGE SCALE GENOMIC DNA]</scope>
    <source>
        <strain evidence="6">26KH-42</strain>
    </source>
</reference>
<feature type="binding site" evidence="3">
    <location>
        <begin position="40"/>
        <end position="47"/>
    </location>
    <ligand>
        <name>substrate</name>
    </ligand>
</feature>
<evidence type="ECO:0000313" key="6">
    <source>
        <dbReference type="Proteomes" id="UP000292886"/>
    </source>
</evidence>
<feature type="chain" id="PRO_5038502620" evidence="4">
    <location>
        <begin position="25"/>
        <end position="250"/>
    </location>
</feature>
<protein>
    <submittedName>
        <fullName evidence="5">Histidine phosphatase family protein</fullName>
    </submittedName>
</protein>
<dbReference type="InterPro" id="IPR029033">
    <property type="entry name" value="His_PPase_superfam"/>
</dbReference>
<evidence type="ECO:0000256" key="4">
    <source>
        <dbReference type="SAM" id="SignalP"/>
    </source>
</evidence>
<name>A0A4P6YSK4_9LACO</name>
<dbReference type="RefSeq" id="WP_133362686.1">
    <property type="nucleotide sequence ID" value="NZ_CP037940.1"/>
</dbReference>
<dbReference type="KEGG" id="wei:EQG49_03600"/>
<dbReference type="InterPro" id="IPR001345">
    <property type="entry name" value="PG/BPGM_mutase_AS"/>
</dbReference>
<dbReference type="PANTHER" id="PTHR46517:SF1">
    <property type="entry name" value="FRUCTOSE-2,6-BISPHOSPHATASE TIGAR"/>
    <property type="match status" value="1"/>
</dbReference>
<feature type="active site" description="Tele-phosphohistidine intermediate" evidence="2">
    <location>
        <position position="41"/>
    </location>
</feature>
<evidence type="ECO:0000256" key="2">
    <source>
        <dbReference type="PIRSR" id="PIRSR613078-1"/>
    </source>
</evidence>
<dbReference type="GO" id="GO:0043456">
    <property type="term" value="P:regulation of pentose-phosphate shunt"/>
    <property type="evidence" value="ECO:0007669"/>
    <property type="project" value="TreeGrafter"/>
</dbReference>
<dbReference type="InterPro" id="IPR051695">
    <property type="entry name" value="Phosphoglycerate_Mutase"/>
</dbReference>
<dbReference type="Proteomes" id="UP000292886">
    <property type="component" value="Chromosome"/>
</dbReference>
<sequence>MKKIFLLFISPLIALMIATCIVHQTASHVSNQPLNIYLVRHGQTILNTHSRIQGWSDSPLTATGIAQASTVGKNMHKLNFIAAYSADNQRTNDTARLILKNANDSVKIQKLKYLREGYYGSFEGDKTTTYTNKLPKVYDLNSDTQLRQKYSSTYWQHIQNAYAKLDTSHEAEASSKAVSRFNTALKKITAKHTHGNVLVVSSGMVTMEWLESQHIRIDTVRMLPNNSVTKLTYIDGKLKVDYFGSEAFLK</sequence>
<keyword evidence="1" id="KW-0378">Hydrolase</keyword>
<dbReference type="Gene3D" id="3.40.50.1240">
    <property type="entry name" value="Phosphoglycerate mutase-like"/>
    <property type="match status" value="1"/>
</dbReference>
<feature type="binding site" evidence="3">
    <location>
        <begin position="116"/>
        <end position="119"/>
    </location>
    <ligand>
        <name>substrate</name>
    </ligand>
</feature>
<feature type="binding site" evidence="3">
    <location>
        <position position="90"/>
    </location>
    <ligand>
        <name>substrate</name>
    </ligand>
</feature>
<keyword evidence="4" id="KW-0732">Signal</keyword>